<evidence type="ECO:0000313" key="1">
    <source>
        <dbReference type="EMBL" id="MFC3831990.1"/>
    </source>
</evidence>
<keyword evidence="2" id="KW-1185">Reference proteome</keyword>
<comment type="caution">
    <text evidence="1">The sequence shown here is derived from an EMBL/GenBank/DDBJ whole genome shotgun (WGS) entry which is preliminary data.</text>
</comment>
<dbReference type="RefSeq" id="WP_295818232.1">
    <property type="nucleotide sequence ID" value="NZ_JBHRZG010000003.1"/>
</dbReference>
<evidence type="ECO:0000313" key="2">
    <source>
        <dbReference type="Proteomes" id="UP001595803"/>
    </source>
</evidence>
<dbReference type="Proteomes" id="UP001595803">
    <property type="component" value="Unassembled WGS sequence"/>
</dbReference>
<proteinExistence type="predicted"/>
<reference evidence="2" key="1">
    <citation type="journal article" date="2019" name="Int. J. Syst. Evol. Microbiol.">
        <title>The Global Catalogue of Microorganisms (GCM) 10K type strain sequencing project: providing services to taxonomists for standard genome sequencing and annotation.</title>
        <authorList>
            <consortium name="The Broad Institute Genomics Platform"/>
            <consortium name="The Broad Institute Genome Sequencing Center for Infectious Disease"/>
            <person name="Wu L."/>
            <person name="Ma J."/>
        </authorList>
    </citation>
    <scope>NUCLEOTIDE SEQUENCE [LARGE SCALE GENOMIC DNA]</scope>
    <source>
        <strain evidence="2">CCTCC AB 2017081</strain>
    </source>
</reference>
<organism evidence="1 2">
    <name type="scientific">Deinococcus rufus</name>
    <dbReference type="NCBI Taxonomy" id="2136097"/>
    <lineage>
        <taxon>Bacteria</taxon>
        <taxon>Thermotogati</taxon>
        <taxon>Deinococcota</taxon>
        <taxon>Deinococci</taxon>
        <taxon>Deinococcales</taxon>
        <taxon>Deinococcaceae</taxon>
        <taxon>Deinococcus</taxon>
    </lineage>
</organism>
<accession>A0ABV7Z5P2</accession>
<dbReference type="EMBL" id="JBHRZG010000003">
    <property type="protein sequence ID" value="MFC3831990.1"/>
    <property type="molecule type" value="Genomic_DNA"/>
</dbReference>
<gene>
    <name evidence="1" type="ORF">ACFOSB_03890</name>
</gene>
<sequence length="162" mass="18226">MDAVFPVDQLRPLYAELFQGPQLEGRHTANCEVHFAPFELPNPNNDEASEDYEPLTFESPLRLDFIDLPSLNLDVLAGQTFTFPVNPEPGYIDGSVYFVGAHNPVDITRITFGTLTEHGLPVIFEGTWLMEFEASGFQDFAVTIRTTLRLREVQNHTDSHDG</sequence>
<protein>
    <submittedName>
        <fullName evidence="1">Uncharacterized protein</fullName>
    </submittedName>
</protein>
<name>A0ABV7Z5P2_9DEIO</name>